<keyword evidence="1" id="KW-0472">Membrane</keyword>
<sequence length="74" mass="8753">MHRFDPSRLSEWLSHHQFTRVEAFGLKFGAIALLIVVVSVVVSIKMLIQHLWRRRQDERARRASINESRETPNE</sequence>
<reference evidence="2 3" key="1">
    <citation type="submission" date="2020-08" db="EMBL/GenBank/DDBJ databases">
        <title>Functional genomics of gut bacteria from endangered species of beetles.</title>
        <authorList>
            <person name="Carlos-Shanley C."/>
        </authorList>
    </citation>
    <scope>NUCLEOTIDE SEQUENCE [LARGE SCALE GENOMIC DNA]</scope>
    <source>
        <strain evidence="2 3">S00179</strain>
    </source>
</reference>
<protein>
    <submittedName>
        <fullName evidence="2">Uncharacterized protein</fullName>
    </submittedName>
</protein>
<feature type="transmembrane region" description="Helical" evidence="1">
    <location>
        <begin position="28"/>
        <end position="52"/>
    </location>
</feature>
<keyword evidence="1" id="KW-0812">Transmembrane</keyword>
<accession>A0A7W7KQ78</accession>
<gene>
    <name evidence="2" type="ORF">HNP46_005789</name>
</gene>
<evidence type="ECO:0000256" key="1">
    <source>
        <dbReference type="SAM" id="Phobius"/>
    </source>
</evidence>
<dbReference type="AlphaFoldDB" id="A0A7W7KQ78"/>
<name>A0A7W7KQ78_PSENT</name>
<dbReference type="EMBL" id="JACHLI010000032">
    <property type="protein sequence ID" value="MBB4866882.1"/>
    <property type="molecule type" value="Genomic_DNA"/>
</dbReference>
<comment type="caution">
    <text evidence="2">The sequence shown here is derived from an EMBL/GenBank/DDBJ whole genome shotgun (WGS) entry which is preliminary data.</text>
</comment>
<proteinExistence type="predicted"/>
<keyword evidence="1" id="KW-1133">Transmembrane helix</keyword>
<organism evidence="2 3">
    <name type="scientific">Pseudomonas nitroreducens</name>
    <dbReference type="NCBI Taxonomy" id="46680"/>
    <lineage>
        <taxon>Bacteria</taxon>
        <taxon>Pseudomonadati</taxon>
        <taxon>Pseudomonadota</taxon>
        <taxon>Gammaproteobacteria</taxon>
        <taxon>Pseudomonadales</taxon>
        <taxon>Pseudomonadaceae</taxon>
        <taxon>Pseudomonas</taxon>
    </lineage>
</organism>
<dbReference type="RefSeq" id="WP_184595826.1">
    <property type="nucleotide sequence ID" value="NZ_JACHLI010000032.1"/>
</dbReference>
<evidence type="ECO:0000313" key="3">
    <source>
        <dbReference type="Proteomes" id="UP000566995"/>
    </source>
</evidence>
<dbReference type="Proteomes" id="UP000566995">
    <property type="component" value="Unassembled WGS sequence"/>
</dbReference>
<evidence type="ECO:0000313" key="2">
    <source>
        <dbReference type="EMBL" id="MBB4866882.1"/>
    </source>
</evidence>